<evidence type="ECO:0000256" key="1">
    <source>
        <dbReference type="SAM" id="MobiDB-lite"/>
    </source>
</evidence>
<keyword evidence="4" id="KW-1185">Reference proteome</keyword>
<feature type="compositionally biased region" description="Basic and acidic residues" evidence="1">
    <location>
        <begin position="52"/>
        <end position="63"/>
    </location>
</feature>
<gene>
    <name evidence="3" type="ORF">HDA44_005217</name>
</gene>
<dbReference type="AlphaFoldDB" id="A0A841DYN5"/>
<evidence type="ECO:0000313" key="4">
    <source>
        <dbReference type="Proteomes" id="UP000558997"/>
    </source>
</evidence>
<evidence type="ECO:0000313" key="3">
    <source>
        <dbReference type="EMBL" id="MBB5981876.1"/>
    </source>
</evidence>
<keyword evidence="2" id="KW-1133">Transmembrane helix</keyword>
<comment type="caution">
    <text evidence="3">The sequence shown here is derived from an EMBL/GenBank/DDBJ whole genome shotgun (WGS) entry which is preliminary data.</text>
</comment>
<reference evidence="3 4" key="1">
    <citation type="submission" date="2020-08" db="EMBL/GenBank/DDBJ databases">
        <title>Sequencing the genomes of 1000 actinobacteria strains.</title>
        <authorList>
            <person name="Klenk H.-P."/>
        </authorList>
    </citation>
    <scope>NUCLEOTIDE SEQUENCE [LARGE SCALE GENOMIC DNA]</scope>
    <source>
        <strain evidence="3 4">DSM 17294</strain>
    </source>
</reference>
<dbReference type="Proteomes" id="UP000558997">
    <property type="component" value="Unassembled WGS sequence"/>
</dbReference>
<dbReference type="EMBL" id="JACHNF010000001">
    <property type="protein sequence ID" value="MBB5981876.1"/>
    <property type="molecule type" value="Genomic_DNA"/>
</dbReference>
<name>A0A841DYN5_9ACTN</name>
<feature type="transmembrane region" description="Helical" evidence="2">
    <location>
        <begin position="6"/>
        <end position="24"/>
    </location>
</feature>
<protein>
    <submittedName>
        <fullName evidence="3">Uncharacterized protein</fullName>
    </submittedName>
</protein>
<organism evidence="3 4">
    <name type="scientific">Kribbella solani</name>
    <dbReference type="NCBI Taxonomy" id="236067"/>
    <lineage>
        <taxon>Bacteria</taxon>
        <taxon>Bacillati</taxon>
        <taxon>Actinomycetota</taxon>
        <taxon>Actinomycetes</taxon>
        <taxon>Propionibacteriales</taxon>
        <taxon>Kribbellaceae</taxon>
        <taxon>Kribbella</taxon>
    </lineage>
</organism>
<keyword evidence="2" id="KW-0812">Transmembrane</keyword>
<keyword evidence="2" id="KW-0472">Membrane</keyword>
<proteinExistence type="predicted"/>
<accession>A0A841DYN5</accession>
<evidence type="ECO:0000256" key="2">
    <source>
        <dbReference type="SAM" id="Phobius"/>
    </source>
</evidence>
<sequence length="63" mass="6879">MMSVTDYAGIAGLIAAAAVAIWMLRNHRTIARTVAPNARHRGSPTLRLPRQTHPERASSRSSK</sequence>
<feature type="region of interest" description="Disordered" evidence="1">
    <location>
        <begin position="34"/>
        <end position="63"/>
    </location>
</feature>